<name>A0A250FL37_9FLAO</name>
<dbReference type="GO" id="GO:0006298">
    <property type="term" value="P:mismatch repair"/>
    <property type="evidence" value="ECO:0007669"/>
    <property type="project" value="InterPro"/>
</dbReference>
<dbReference type="PANTHER" id="PTHR11361:SF99">
    <property type="entry name" value="DNA MISMATCH REPAIR PROTEIN"/>
    <property type="match status" value="1"/>
</dbReference>
<dbReference type="InterPro" id="IPR000432">
    <property type="entry name" value="DNA_mismatch_repair_MutS_C"/>
</dbReference>
<reference evidence="7" key="1">
    <citation type="submission" date="2017-06" db="EMBL/GenBank/DDBJ databases">
        <title>Capnocytophaga spp. assemblies.</title>
        <authorList>
            <person name="Gulvik C.A."/>
        </authorList>
    </citation>
    <scope>NUCLEOTIDE SEQUENCE [LARGE SCALE GENOMIC DNA]</scope>
    <source>
        <strain evidence="7">H1496</strain>
    </source>
</reference>
<accession>A0A250FL37</accession>
<dbReference type="InterPro" id="IPR036187">
    <property type="entry name" value="DNA_mismatch_repair_MutS_sf"/>
</dbReference>
<keyword evidence="3" id="KW-0238">DNA-binding</keyword>
<keyword evidence="4" id="KW-1133">Transmembrane helix</keyword>
<evidence type="ECO:0000256" key="1">
    <source>
        <dbReference type="ARBA" id="ARBA00022741"/>
    </source>
</evidence>
<feature type="transmembrane region" description="Helical" evidence="4">
    <location>
        <begin position="27"/>
        <end position="45"/>
    </location>
</feature>
<dbReference type="GeneID" id="84807110"/>
<keyword evidence="4" id="KW-0812">Transmembrane</keyword>
<dbReference type="GO" id="GO:0005829">
    <property type="term" value="C:cytosol"/>
    <property type="evidence" value="ECO:0007669"/>
    <property type="project" value="TreeGrafter"/>
</dbReference>
<dbReference type="OMA" id="TFLMKKM"/>
<dbReference type="GO" id="GO:0030983">
    <property type="term" value="F:mismatched DNA binding"/>
    <property type="evidence" value="ECO:0007669"/>
    <property type="project" value="InterPro"/>
</dbReference>
<sequence length="593" mass="67754">MISTYQQLLQEATLTHKQLSRKTQMIGSLRLIVAVVLLGAIYFAFSAQRWIIDLVILLLLVLFLYLVSLHKKTNLLRQIAQAKIILNEKEIAFLEKNEFFTADGKEFQDDSHPYSYDLDIFGSHSLYQYINRTHTFLGRQVLADHFLNPKTDDITTLQKAIEELSQEKHLRWRQEFMATTSQIEDTQDFYQQMEQWAKEQEHTFPRALPPLLWGLSFLAILSVIVGYGWEQELFQILFKSLIVVNLLVFFSFVGKMQKSKLGFENTYRLLHAFQRSITQIEQASGLGSSRFVSLQKQLSAEQSSASKSISRLSRLLDDLDSVGNILVSIPLNIFTFYHLHAYRKLLDWKRTHAQHITPWLTVIAEMEVLHSFATFAYNNPTFAYPSLNDQQLISFEGLGHPLIPAKDRIDNSISFAPHRFVILTGSNMSGKSTFLRALGVNMLLASMGLPVCAQKATIHPMPLLVSMRLSDSLSDGKSYFFAEINRLRSIMETLAQAPCFVLLDELLRGTNSQDKQSGTFKIIEKMVLLKAIGVIATHDLEVCALSEKYPEVLQNKCFESQIVDGELYFDYTLKEGICQNKNATFLMEKMGII</sequence>
<feature type="transmembrane region" description="Helical" evidence="4">
    <location>
        <begin position="51"/>
        <end position="69"/>
    </location>
</feature>
<keyword evidence="4" id="KW-0472">Membrane</keyword>
<evidence type="ECO:0000256" key="2">
    <source>
        <dbReference type="ARBA" id="ARBA00022840"/>
    </source>
</evidence>
<proteinExistence type="predicted"/>
<dbReference type="AlphaFoldDB" id="A0A250FL37"/>
<dbReference type="PANTHER" id="PTHR11361">
    <property type="entry name" value="DNA MISMATCH REPAIR PROTEIN MUTS FAMILY MEMBER"/>
    <property type="match status" value="1"/>
</dbReference>
<feature type="transmembrane region" description="Helical" evidence="4">
    <location>
        <begin position="207"/>
        <end position="227"/>
    </location>
</feature>
<dbReference type="GO" id="GO:0005524">
    <property type="term" value="F:ATP binding"/>
    <property type="evidence" value="ECO:0007669"/>
    <property type="project" value="UniProtKB-KW"/>
</dbReference>
<dbReference type="Pfam" id="PF00488">
    <property type="entry name" value="MutS_V"/>
    <property type="match status" value="1"/>
</dbReference>
<dbReference type="KEGG" id="cgh:CGC50_00830"/>
<dbReference type="Proteomes" id="UP000217250">
    <property type="component" value="Chromosome"/>
</dbReference>
<dbReference type="RefSeq" id="WP_002670315.1">
    <property type="nucleotide sequence ID" value="NZ_CP022386.1"/>
</dbReference>
<dbReference type="InterPro" id="IPR045076">
    <property type="entry name" value="MutS"/>
</dbReference>
<dbReference type="InterPro" id="IPR027417">
    <property type="entry name" value="P-loop_NTPase"/>
</dbReference>
<dbReference type="SUPFAM" id="SSF52540">
    <property type="entry name" value="P-loop containing nucleoside triphosphate hydrolases"/>
    <property type="match status" value="1"/>
</dbReference>
<feature type="domain" description="DNA mismatch repair proteins mutS family" evidence="5">
    <location>
        <begin position="418"/>
        <end position="588"/>
    </location>
</feature>
<gene>
    <name evidence="6" type="ORF">CGC50_00830</name>
</gene>
<dbReference type="SMART" id="SM00534">
    <property type="entry name" value="MUTSac"/>
    <property type="match status" value="1"/>
</dbReference>
<keyword evidence="2" id="KW-0067">ATP-binding</keyword>
<keyword evidence="1" id="KW-0547">Nucleotide-binding</keyword>
<evidence type="ECO:0000313" key="7">
    <source>
        <dbReference type="Proteomes" id="UP000217250"/>
    </source>
</evidence>
<feature type="transmembrane region" description="Helical" evidence="4">
    <location>
        <begin position="233"/>
        <end position="253"/>
    </location>
</feature>
<evidence type="ECO:0000313" key="6">
    <source>
        <dbReference type="EMBL" id="ATA85823.1"/>
    </source>
</evidence>
<dbReference type="Gene3D" id="1.10.1420.10">
    <property type="match status" value="1"/>
</dbReference>
<evidence type="ECO:0000256" key="4">
    <source>
        <dbReference type="SAM" id="Phobius"/>
    </source>
</evidence>
<dbReference type="GO" id="GO:0140664">
    <property type="term" value="F:ATP-dependent DNA damage sensor activity"/>
    <property type="evidence" value="ECO:0007669"/>
    <property type="project" value="InterPro"/>
</dbReference>
<evidence type="ECO:0000259" key="5">
    <source>
        <dbReference type="SMART" id="SM00534"/>
    </source>
</evidence>
<dbReference type="EMBL" id="CP022386">
    <property type="protein sequence ID" value="ATA85823.1"/>
    <property type="molecule type" value="Genomic_DNA"/>
</dbReference>
<dbReference type="OrthoDB" id="9802448at2"/>
<dbReference type="Gene3D" id="3.40.50.300">
    <property type="entry name" value="P-loop containing nucleotide triphosphate hydrolases"/>
    <property type="match status" value="1"/>
</dbReference>
<organism evidence="6 7">
    <name type="scientific">Capnocytophaga gingivalis</name>
    <dbReference type="NCBI Taxonomy" id="1017"/>
    <lineage>
        <taxon>Bacteria</taxon>
        <taxon>Pseudomonadati</taxon>
        <taxon>Bacteroidota</taxon>
        <taxon>Flavobacteriia</taxon>
        <taxon>Flavobacteriales</taxon>
        <taxon>Flavobacteriaceae</taxon>
        <taxon>Capnocytophaga</taxon>
    </lineage>
</organism>
<dbReference type="SUPFAM" id="SSF48334">
    <property type="entry name" value="DNA repair protein MutS, domain III"/>
    <property type="match status" value="1"/>
</dbReference>
<protein>
    <submittedName>
        <fullName evidence="6">DNA mismatch repair protein</fullName>
    </submittedName>
</protein>
<evidence type="ECO:0000256" key="3">
    <source>
        <dbReference type="ARBA" id="ARBA00023125"/>
    </source>
</evidence>